<gene>
    <name evidence="2" type="ORF">CR513_57542</name>
</gene>
<dbReference type="Pfam" id="PF24924">
    <property type="entry name" value="DUF7745"/>
    <property type="match status" value="2"/>
</dbReference>
<evidence type="ECO:0000313" key="3">
    <source>
        <dbReference type="Proteomes" id="UP000257109"/>
    </source>
</evidence>
<dbReference type="EMBL" id="QJKJ01014631">
    <property type="protein sequence ID" value="RDX63962.1"/>
    <property type="molecule type" value="Genomic_DNA"/>
</dbReference>
<protein>
    <recommendedName>
        <fullName evidence="1">DUF7745 domain-containing protein</fullName>
    </recommendedName>
</protein>
<accession>A0A371ED46</accession>
<dbReference type="InterPro" id="IPR056647">
    <property type="entry name" value="DUF7745"/>
</dbReference>
<feature type="domain" description="DUF7745" evidence="1">
    <location>
        <begin position="62"/>
        <end position="131"/>
    </location>
</feature>
<keyword evidence="3" id="KW-1185">Reference proteome</keyword>
<name>A0A371ED46_MUCPR</name>
<reference evidence="2" key="1">
    <citation type="submission" date="2018-05" db="EMBL/GenBank/DDBJ databases">
        <title>Draft genome of Mucuna pruriens seed.</title>
        <authorList>
            <person name="Nnadi N.E."/>
            <person name="Vos R."/>
            <person name="Hasami M.H."/>
            <person name="Devisetty U.K."/>
            <person name="Aguiy J.C."/>
        </authorList>
    </citation>
    <scope>NUCLEOTIDE SEQUENCE [LARGE SCALE GENOMIC DNA]</scope>
    <source>
        <strain evidence="2">JCA_2017</strain>
    </source>
</reference>
<evidence type="ECO:0000313" key="2">
    <source>
        <dbReference type="EMBL" id="RDX63962.1"/>
    </source>
</evidence>
<comment type="caution">
    <text evidence="2">The sequence shown here is derived from an EMBL/GenBank/DDBJ whole genome shotgun (WGS) entry which is preliminary data.</text>
</comment>
<proteinExistence type="predicted"/>
<dbReference type="AlphaFoldDB" id="A0A371ED46"/>
<dbReference type="PANTHER" id="PTHR48154">
    <property type="entry name" value="PROTEIN, PUTATIVE-RELATED"/>
    <property type="match status" value="1"/>
</dbReference>
<dbReference type="PANTHER" id="PTHR48154:SF1">
    <property type="entry name" value="PROTEIN, PUTATIVE-RELATED"/>
    <property type="match status" value="1"/>
</dbReference>
<dbReference type="Proteomes" id="UP000257109">
    <property type="component" value="Unassembled WGS sequence"/>
</dbReference>
<feature type="non-terminal residue" evidence="2">
    <location>
        <position position="1"/>
    </location>
</feature>
<sequence length="265" mass="30881">MHKISIPNHESFQKHERQNLLLCSKAVTCPCQDSQRPIPTALGKSTQGTVSTDTILQSATQMLLFQRLLTRPNIALVAKLLRVPKSEVLRQKKNRNGLEGISRASLEERLQQFQSKEDWLTFIDVYGLLIYDRGLCGPNGRRHISWQTRLRGKPRYSNTGQHLLQLRLLLYEEQERVKMLHFPTLFMDDRTFTTCLIEDHHWSCITLMTKAEWTSRLDESMEKMVHWYPQWNEKEDVIIKWGGFPNVPLMGTLGAINCNHELTLR</sequence>
<feature type="domain" description="DUF7745" evidence="1">
    <location>
        <begin position="205"/>
        <end position="265"/>
    </location>
</feature>
<evidence type="ECO:0000259" key="1">
    <source>
        <dbReference type="Pfam" id="PF24924"/>
    </source>
</evidence>
<organism evidence="2 3">
    <name type="scientific">Mucuna pruriens</name>
    <name type="common">Velvet bean</name>
    <name type="synonym">Dolichos pruriens</name>
    <dbReference type="NCBI Taxonomy" id="157652"/>
    <lineage>
        <taxon>Eukaryota</taxon>
        <taxon>Viridiplantae</taxon>
        <taxon>Streptophyta</taxon>
        <taxon>Embryophyta</taxon>
        <taxon>Tracheophyta</taxon>
        <taxon>Spermatophyta</taxon>
        <taxon>Magnoliopsida</taxon>
        <taxon>eudicotyledons</taxon>
        <taxon>Gunneridae</taxon>
        <taxon>Pentapetalae</taxon>
        <taxon>rosids</taxon>
        <taxon>fabids</taxon>
        <taxon>Fabales</taxon>
        <taxon>Fabaceae</taxon>
        <taxon>Papilionoideae</taxon>
        <taxon>50 kb inversion clade</taxon>
        <taxon>NPAAA clade</taxon>
        <taxon>indigoferoid/millettioid clade</taxon>
        <taxon>Phaseoleae</taxon>
        <taxon>Mucuna</taxon>
    </lineage>
</organism>